<keyword evidence="3" id="KW-1185">Reference proteome</keyword>
<feature type="domain" description="DUF4283" evidence="1">
    <location>
        <begin position="30"/>
        <end position="103"/>
    </location>
</feature>
<dbReference type="EMBL" id="JAWPEI010000042">
    <property type="protein sequence ID" value="KAK4706906.1"/>
    <property type="molecule type" value="Genomic_DNA"/>
</dbReference>
<evidence type="ECO:0000313" key="3">
    <source>
        <dbReference type="Proteomes" id="UP001311915"/>
    </source>
</evidence>
<evidence type="ECO:0000313" key="2">
    <source>
        <dbReference type="EMBL" id="KAK4706906.1"/>
    </source>
</evidence>
<dbReference type="InterPro" id="IPR025558">
    <property type="entry name" value="DUF4283"/>
</dbReference>
<organism evidence="2 3">
    <name type="scientific">Solanum pinnatisectum</name>
    <name type="common">tansyleaf nightshade</name>
    <dbReference type="NCBI Taxonomy" id="50273"/>
    <lineage>
        <taxon>Eukaryota</taxon>
        <taxon>Viridiplantae</taxon>
        <taxon>Streptophyta</taxon>
        <taxon>Embryophyta</taxon>
        <taxon>Tracheophyta</taxon>
        <taxon>Spermatophyta</taxon>
        <taxon>Magnoliopsida</taxon>
        <taxon>eudicotyledons</taxon>
        <taxon>Gunneridae</taxon>
        <taxon>Pentapetalae</taxon>
        <taxon>asterids</taxon>
        <taxon>lamiids</taxon>
        <taxon>Solanales</taxon>
        <taxon>Solanaceae</taxon>
        <taxon>Solanoideae</taxon>
        <taxon>Solaneae</taxon>
        <taxon>Solanum</taxon>
    </lineage>
</organism>
<dbReference type="AlphaFoldDB" id="A0AAV9K0Q8"/>
<protein>
    <recommendedName>
        <fullName evidence="1">DUF4283 domain-containing protein</fullName>
    </recommendedName>
</protein>
<reference evidence="2 3" key="1">
    <citation type="submission" date="2023-10" db="EMBL/GenBank/DDBJ databases">
        <title>Genome-Wide Identification Analysis in wild type Solanum Pinnatisectum Reveals Some Genes Defensing Phytophthora Infestans.</title>
        <authorList>
            <person name="Sun C."/>
        </authorList>
    </citation>
    <scope>NUCLEOTIDE SEQUENCE [LARGE SCALE GENOMIC DNA]</scope>
    <source>
        <strain evidence="2">LQN</strain>
        <tissue evidence="2">Leaf</tissue>
    </source>
</reference>
<name>A0AAV9K0Q8_9SOLN</name>
<sequence>MGKSLDYDPPTVRDGKLVVKLMKEDIRESDEHWATSLIGYVLGDTPFEKCMDNYVIAVWNFVHKPQILYHSDGYYVFQFASIANREEVIKVVSAVGKPLYTDRYTIEMNHISYARVLVEVDISQPLVEIFGHDNEEYWAKVSHDPLADDFKEAPRRKRRAMRKRRNIQTWQARLAITDEAPDPALEVNIHACANKDYAGHRDVIGNTCTTLSNIFEVLGVIRGEISGEKTNHLFLPP</sequence>
<evidence type="ECO:0000259" key="1">
    <source>
        <dbReference type="Pfam" id="PF14111"/>
    </source>
</evidence>
<dbReference type="Pfam" id="PF14111">
    <property type="entry name" value="DUF4283"/>
    <property type="match status" value="1"/>
</dbReference>
<accession>A0AAV9K0Q8</accession>
<proteinExistence type="predicted"/>
<gene>
    <name evidence="2" type="ORF">R3W88_033549</name>
</gene>
<dbReference type="Proteomes" id="UP001311915">
    <property type="component" value="Unassembled WGS sequence"/>
</dbReference>
<dbReference type="PANTHER" id="PTHR33233">
    <property type="entry name" value="ENDONUCLEASE/EXONUCLEASE/PHOSPHATASE"/>
    <property type="match status" value="1"/>
</dbReference>
<comment type="caution">
    <text evidence="2">The sequence shown here is derived from an EMBL/GenBank/DDBJ whole genome shotgun (WGS) entry which is preliminary data.</text>
</comment>
<dbReference type="PANTHER" id="PTHR33233:SF17">
    <property type="entry name" value="DUF4283 DOMAIN-CONTAINING PROTEIN"/>
    <property type="match status" value="1"/>
</dbReference>